<dbReference type="PANTHER" id="PTHR28076:SF1">
    <property type="entry name" value="PROSPORE MEMBRANE ADAPTER PROTEIN SPO71"/>
    <property type="match status" value="1"/>
</dbReference>
<dbReference type="GeneID" id="81404280"/>
<reference evidence="3" key="2">
    <citation type="journal article" date="2023" name="IMA Fungus">
        <title>Comparative genomic study of the Penicillium genus elucidates a diverse pangenome and 15 lateral gene transfer events.</title>
        <authorList>
            <person name="Petersen C."/>
            <person name="Sorensen T."/>
            <person name="Nielsen M.R."/>
            <person name="Sondergaard T.E."/>
            <person name="Sorensen J.L."/>
            <person name="Fitzpatrick D.A."/>
            <person name="Frisvad J.C."/>
            <person name="Nielsen K.L."/>
        </authorList>
    </citation>
    <scope>NUCLEOTIDE SEQUENCE</scope>
    <source>
        <strain evidence="3">IBT 22155</strain>
    </source>
</reference>
<dbReference type="InterPro" id="IPR039486">
    <property type="entry name" value="Mug56/Spo71_PH"/>
</dbReference>
<dbReference type="SMART" id="SM01316">
    <property type="entry name" value="Spo7_2_N"/>
    <property type="match status" value="1"/>
</dbReference>
<dbReference type="PROSITE" id="PS50003">
    <property type="entry name" value="PH_DOMAIN"/>
    <property type="match status" value="2"/>
</dbReference>
<feature type="region of interest" description="Disordered" evidence="1">
    <location>
        <begin position="810"/>
        <end position="841"/>
    </location>
</feature>
<reference evidence="3" key="1">
    <citation type="submission" date="2022-11" db="EMBL/GenBank/DDBJ databases">
        <authorList>
            <person name="Petersen C."/>
        </authorList>
    </citation>
    <scope>NUCLEOTIDE SEQUENCE</scope>
    <source>
        <strain evidence="3">IBT 22155</strain>
    </source>
</reference>
<feature type="region of interest" description="Disordered" evidence="1">
    <location>
        <begin position="85"/>
        <end position="109"/>
    </location>
</feature>
<gene>
    <name evidence="3" type="ORF">N7515_004366</name>
</gene>
<feature type="domain" description="PH" evidence="2">
    <location>
        <begin position="674"/>
        <end position="881"/>
    </location>
</feature>
<dbReference type="InterPro" id="IPR001849">
    <property type="entry name" value="PH_domain"/>
</dbReference>
<feature type="compositionally biased region" description="Polar residues" evidence="1">
    <location>
        <begin position="1"/>
        <end position="10"/>
    </location>
</feature>
<dbReference type="Gene3D" id="2.30.29.30">
    <property type="entry name" value="Pleckstrin-homology domain (PH domain)/Phosphotyrosine-binding domain (PTB)"/>
    <property type="match status" value="1"/>
</dbReference>
<feature type="compositionally biased region" description="Basic and acidic residues" evidence="1">
    <location>
        <begin position="166"/>
        <end position="179"/>
    </location>
</feature>
<dbReference type="Pfam" id="PF23207">
    <property type="entry name" value="PH_SPO71"/>
    <property type="match status" value="1"/>
</dbReference>
<feature type="region of interest" description="Disordered" evidence="1">
    <location>
        <begin position="1"/>
        <end position="26"/>
    </location>
</feature>
<dbReference type="InterPro" id="IPR057379">
    <property type="entry name" value="PH_SPO71"/>
</dbReference>
<dbReference type="OrthoDB" id="5579281at2759"/>
<evidence type="ECO:0000259" key="2">
    <source>
        <dbReference type="PROSITE" id="PS50003"/>
    </source>
</evidence>
<keyword evidence="4" id="KW-1185">Reference proteome</keyword>
<dbReference type="InterPro" id="IPR011993">
    <property type="entry name" value="PH-like_dom_sf"/>
</dbReference>
<dbReference type="InterPro" id="IPR040345">
    <property type="entry name" value="Mug56/Spo71"/>
</dbReference>
<evidence type="ECO:0000313" key="4">
    <source>
        <dbReference type="Proteomes" id="UP001149079"/>
    </source>
</evidence>
<feature type="region of interest" description="Disordered" evidence="1">
    <location>
        <begin position="129"/>
        <end position="349"/>
    </location>
</feature>
<name>A0A9W9H0D2_9EURO</name>
<organism evidence="3 4">
    <name type="scientific">Penicillium bovifimosum</name>
    <dbReference type="NCBI Taxonomy" id="126998"/>
    <lineage>
        <taxon>Eukaryota</taxon>
        <taxon>Fungi</taxon>
        <taxon>Dikarya</taxon>
        <taxon>Ascomycota</taxon>
        <taxon>Pezizomycotina</taxon>
        <taxon>Eurotiomycetes</taxon>
        <taxon>Eurotiomycetidae</taxon>
        <taxon>Eurotiales</taxon>
        <taxon>Aspergillaceae</taxon>
        <taxon>Penicillium</taxon>
    </lineage>
</organism>
<dbReference type="Pfam" id="PF15404">
    <property type="entry name" value="PH_4"/>
    <property type="match status" value="1"/>
</dbReference>
<dbReference type="EMBL" id="JAPQKL010000004">
    <property type="protein sequence ID" value="KAJ5135088.1"/>
    <property type="molecule type" value="Genomic_DNA"/>
</dbReference>
<comment type="caution">
    <text evidence="3">The sequence shown here is derived from an EMBL/GenBank/DDBJ whole genome shotgun (WGS) entry which is preliminary data.</text>
</comment>
<sequence>MSTPPDQANGSPRPEADPRSYHGHYHGLQVGSYTEQQLRHASANHLHMTNRRFFVGPIPEGWLQGHRKSWYRTRLRFSNYSSHTASFSAGPVETHYSEHDDQAGPSLPDLDELALTATNTSTVDAAEVLGTETEEEATAEPVGELRTLTHPEPETNGDNPLSQEATEARDVSGEDHGEEVGDATLPQQEAEIRDGSGEDRSEDSGEDTEDTDSTPKASPRAQDDVYDNDLGSSSFVTAREDFSSSADTEGSIASIATVRPSNLTPPEPRPGSQSSHNTTVTGHTYPSPISPKPSMAQSDADSTTNLLRSSLKNKKRQESKASGVSRVTLQHHDPQDDENTQDGPGGDMQVQRTFTRKMAKFNLDDNIRYGQGKVRSRIAKTQGTISANRPHRRKVQDGEVVKAERMLVCVEESVQSTLPADYSENDSLRMETRTVDKWREFLVVCRKSSAEHTPFALQMYRTRVIPDVQRPNSKTPPYYEIRLNHKNTHVNLYSPLDKTIVIWYPHRHGTKIFILRPKSAVHSVEWYTFIRQVLGWRRPTSLPIYVPDLGVSLVFNNPFKEIEPDLTDNFDSEHTELASDRPADDRYAAATIIRGCIKMLEGRPEWAEVLKAWSKTEKMGLAWKRYDRLEWVFGNNEEKMYGSIAMQSSHELELRPRHHYPTGVKHRGRKEEEPAPIEGFLIRLTSQKGVHQRLNKMFFKRLYFFTQDHYLFFTRPAKALPPAPPCAPPGDGSIPSAREILDQIPNSWEVNPYPLEDGEISWLRSGNKEFVKRHDAEAYALVQRNVHNISQADGYIDMSQVQEVRNVNRGSCAADPNVGEGPSVDFDREPRDTRQDDGATREFDDDRTFEMVLDNGLVIRLQAYDTTTRDEWVNHLDTLVKYWHARCADDAMVLRAVRQRNIKVLDIDEAMESVVGQFARKWEVKKSEASPHLHNMCSLSGCRTIKMSGHLYRKPRRHTTFHQCHVILTAGKLLIFRSTLRKRNGTVIPHIHQELETTIDLEDCYIYSGLITENDLLYANQTFDSNNPGLHALPRVYLDSDAFTSRDEDTAITFVVWQPLSKSFFRAHEIGEEGKAKRSLRHVSTLGKHGRTIVFKARSRVEKDRWVMSISSEIDRLQEEKPEDIRLVSP</sequence>
<dbReference type="GO" id="GO:0005628">
    <property type="term" value="C:prospore membrane"/>
    <property type="evidence" value="ECO:0007669"/>
    <property type="project" value="TreeGrafter"/>
</dbReference>
<dbReference type="SMART" id="SM00233">
    <property type="entry name" value="PH"/>
    <property type="match status" value="2"/>
</dbReference>
<dbReference type="PANTHER" id="PTHR28076">
    <property type="entry name" value="SPORULATION-SPECIFIC PROTEIN 71"/>
    <property type="match status" value="1"/>
</dbReference>
<dbReference type="RefSeq" id="XP_056522060.1">
    <property type="nucleotide sequence ID" value="XM_056665110.1"/>
</dbReference>
<feature type="compositionally biased region" description="Basic and acidic residues" evidence="1">
    <location>
        <begin position="825"/>
        <end position="841"/>
    </location>
</feature>
<dbReference type="GO" id="GO:1902657">
    <property type="term" value="P:protein localization to prospore membrane"/>
    <property type="evidence" value="ECO:0007669"/>
    <property type="project" value="InterPro"/>
</dbReference>
<feature type="compositionally biased region" description="Polar residues" evidence="1">
    <location>
        <begin position="295"/>
        <end position="310"/>
    </location>
</feature>
<dbReference type="SUPFAM" id="SSF50729">
    <property type="entry name" value="PH domain-like"/>
    <property type="match status" value="1"/>
</dbReference>
<evidence type="ECO:0000256" key="1">
    <source>
        <dbReference type="SAM" id="MobiDB-lite"/>
    </source>
</evidence>
<dbReference type="Proteomes" id="UP001149079">
    <property type="component" value="Unassembled WGS sequence"/>
</dbReference>
<feature type="compositionally biased region" description="Polar residues" evidence="1">
    <location>
        <begin position="271"/>
        <end position="284"/>
    </location>
</feature>
<protein>
    <recommendedName>
        <fullName evidence="2">PH domain-containing protein</fullName>
    </recommendedName>
</protein>
<evidence type="ECO:0000313" key="3">
    <source>
        <dbReference type="EMBL" id="KAJ5135088.1"/>
    </source>
</evidence>
<feature type="domain" description="PH" evidence="2">
    <location>
        <begin position="944"/>
        <end position="1115"/>
    </location>
</feature>
<dbReference type="InterPro" id="IPR029217">
    <property type="entry name" value="Spo7_2_N"/>
</dbReference>
<dbReference type="AlphaFoldDB" id="A0A9W9H0D2"/>
<feature type="compositionally biased region" description="Polar residues" evidence="1">
    <location>
        <begin position="156"/>
        <end position="165"/>
    </location>
</feature>
<dbReference type="Pfam" id="PF15407">
    <property type="entry name" value="Spo7_2_N"/>
    <property type="match status" value="1"/>
</dbReference>
<accession>A0A9W9H0D2</accession>
<proteinExistence type="predicted"/>
<feature type="compositionally biased region" description="Basic and acidic residues" evidence="1">
    <location>
        <begin position="190"/>
        <end position="203"/>
    </location>
</feature>